<feature type="transmembrane region" description="Helical" evidence="2">
    <location>
        <begin position="326"/>
        <end position="349"/>
    </location>
</feature>
<feature type="region of interest" description="Disordered" evidence="1">
    <location>
        <begin position="367"/>
        <end position="386"/>
    </location>
</feature>
<feature type="compositionally biased region" description="Polar residues" evidence="1">
    <location>
        <begin position="422"/>
        <end position="433"/>
    </location>
</feature>
<feature type="compositionally biased region" description="Gly residues" evidence="1">
    <location>
        <begin position="439"/>
        <end position="449"/>
    </location>
</feature>
<dbReference type="STRING" id="114155.A0A4Q9Q8S6"/>
<accession>A0A4Q9Q8S6</accession>
<feature type="compositionally biased region" description="Low complexity" evidence="1">
    <location>
        <begin position="59"/>
        <end position="103"/>
    </location>
</feature>
<feature type="compositionally biased region" description="Polar residues" evidence="1">
    <location>
        <begin position="521"/>
        <end position="544"/>
    </location>
</feature>
<feature type="region of interest" description="Disordered" evidence="1">
    <location>
        <begin position="1"/>
        <end position="143"/>
    </location>
</feature>
<feature type="compositionally biased region" description="Low complexity" evidence="1">
    <location>
        <begin position="25"/>
        <end position="47"/>
    </location>
</feature>
<evidence type="ECO:0000313" key="3">
    <source>
        <dbReference type="EMBL" id="TBU63889.1"/>
    </source>
</evidence>
<feature type="region of interest" description="Disordered" evidence="1">
    <location>
        <begin position="216"/>
        <end position="258"/>
    </location>
</feature>
<feature type="compositionally biased region" description="Polar residues" evidence="1">
    <location>
        <begin position="222"/>
        <end position="232"/>
    </location>
</feature>
<reference evidence="3 4" key="1">
    <citation type="submission" date="2019-01" db="EMBL/GenBank/DDBJ databases">
        <title>Draft genome sequences of three monokaryotic isolates of the white-rot basidiomycete fungus Dichomitus squalens.</title>
        <authorList>
            <consortium name="DOE Joint Genome Institute"/>
            <person name="Lopez S.C."/>
            <person name="Andreopoulos B."/>
            <person name="Pangilinan J."/>
            <person name="Lipzen A."/>
            <person name="Riley R."/>
            <person name="Ahrendt S."/>
            <person name="Ng V."/>
            <person name="Barry K."/>
            <person name="Daum C."/>
            <person name="Grigoriev I.V."/>
            <person name="Hilden K.S."/>
            <person name="Makela M.R."/>
            <person name="de Vries R.P."/>
        </authorList>
    </citation>
    <scope>NUCLEOTIDE SEQUENCE [LARGE SCALE GENOMIC DNA]</scope>
    <source>
        <strain evidence="3 4">CBS 464.89</strain>
    </source>
</reference>
<keyword evidence="2" id="KW-0812">Transmembrane</keyword>
<feature type="region of interest" description="Disordered" evidence="1">
    <location>
        <begin position="682"/>
        <end position="705"/>
    </location>
</feature>
<evidence type="ECO:0000256" key="1">
    <source>
        <dbReference type="SAM" id="MobiDB-lite"/>
    </source>
</evidence>
<feature type="compositionally biased region" description="Polar residues" evidence="1">
    <location>
        <begin position="1"/>
        <end position="24"/>
    </location>
</feature>
<keyword evidence="4" id="KW-1185">Reference proteome</keyword>
<sequence length="705" mass="71888">MAGQSVSKGATPTGTSATVSASQGSTADATTKASATASPDTSSSQAAHTSQNPAPPVSPASATSSAATPSSSAVNSATASPSQTSTEKAATTTAGGDATRTSGSGSGTQIAIPSHTTNSETDALTTSVQGVTPSRTIPLSSASSVISPVALPSSTAALPFESTRNLEIPAPSSSTVPSSSQPVLTSLIQGTAVMGASGTPTSAAVEQSSSAPSAISATSLSNVNSSKGTSGVAQAPKQQAPNQNPAETTSTVTDKPETTLSTPVFLTVTNAHNQTTLSEPPVLTSVGVTTSNGQVVSITHVIANPTGIWGVNAAESSHGFFSNSGAVAGVFLVVGIVIAALGVGICLFIRRRRRRNPRFIESISRPLPMPDNPFEDPRSLSPAPQMRYASGYTDRTLVIGGAGTPTPTPARSPFSSDVDHGSLTSSQTHTSGEPLSGLGLAGIGAGGGRRYSSGTQSSSGSRSRRSSQQGSIGLAITSDHARDASRSARRETSSAQSSPSIYPPSLPALPGEENRSMVNVPLSNNNSTAHLSTTSTNRISSPTTRKPVPLHDLPEPIAPKPLSPMQREAQQTKPPVIPPRSPLRRNCTANSRSLSRSPPPPALASIQTQLKTPDLGNPYEPLTPPISFASLSPPGSSSGHEPPTPNTPAGVNAAANPFSDIHAQQPTQVDIVTAFPMVRSGKRETFYTRTGGSQRRPSVEWRHRD</sequence>
<feature type="compositionally biased region" description="Low complexity" evidence="1">
    <location>
        <begin position="450"/>
        <end position="471"/>
    </location>
</feature>
<feature type="compositionally biased region" description="Low complexity" evidence="1">
    <location>
        <begin position="630"/>
        <end position="641"/>
    </location>
</feature>
<dbReference type="Proteomes" id="UP000292082">
    <property type="component" value="Unassembled WGS sequence"/>
</dbReference>
<dbReference type="AlphaFoldDB" id="A0A4Q9Q8S6"/>
<dbReference type="EMBL" id="ML145088">
    <property type="protein sequence ID" value="TBU63889.1"/>
    <property type="molecule type" value="Genomic_DNA"/>
</dbReference>
<proteinExistence type="predicted"/>
<feature type="region of interest" description="Disordered" evidence="1">
    <location>
        <begin position="397"/>
        <end position="654"/>
    </location>
</feature>
<feature type="compositionally biased region" description="Polar residues" evidence="1">
    <location>
        <begin position="247"/>
        <end position="258"/>
    </location>
</feature>
<feature type="compositionally biased region" description="Basic and acidic residues" evidence="1">
    <location>
        <begin position="479"/>
        <end position="492"/>
    </location>
</feature>
<organism evidence="3 4">
    <name type="scientific">Dichomitus squalens</name>
    <dbReference type="NCBI Taxonomy" id="114155"/>
    <lineage>
        <taxon>Eukaryota</taxon>
        <taxon>Fungi</taxon>
        <taxon>Dikarya</taxon>
        <taxon>Basidiomycota</taxon>
        <taxon>Agaricomycotina</taxon>
        <taxon>Agaricomycetes</taxon>
        <taxon>Polyporales</taxon>
        <taxon>Polyporaceae</taxon>
        <taxon>Dichomitus</taxon>
    </lineage>
</organism>
<evidence type="ECO:0000256" key="2">
    <source>
        <dbReference type="SAM" id="Phobius"/>
    </source>
</evidence>
<evidence type="ECO:0008006" key="5">
    <source>
        <dbReference type="Google" id="ProtNLM"/>
    </source>
</evidence>
<protein>
    <recommendedName>
        <fullName evidence="5">REJ domain-containing protein</fullName>
    </recommendedName>
</protein>
<feature type="compositionally biased region" description="Low complexity" evidence="1">
    <location>
        <begin position="233"/>
        <end position="246"/>
    </location>
</feature>
<feature type="compositionally biased region" description="Polar residues" evidence="1">
    <location>
        <begin position="109"/>
        <end position="143"/>
    </location>
</feature>
<feature type="compositionally biased region" description="Polar residues" evidence="1">
    <location>
        <begin position="687"/>
        <end position="696"/>
    </location>
</feature>
<keyword evidence="2" id="KW-1133">Transmembrane helix</keyword>
<evidence type="ECO:0000313" key="4">
    <source>
        <dbReference type="Proteomes" id="UP000292082"/>
    </source>
</evidence>
<name>A0A4Q9Q8S6_9APHY</name>
<gene>
    <name evidence="3" type="ORF">BD310DRAFT_1018800</name>
</gene>
<keyword evidence="2" id="KW-0472">Membrane</keyword>